<dbReference type="InterPro" id="IPR049326">
    <property type="entry name" value="Rhodopsin_dom_fungi"/>
</dbReference>
<organism evidence="8 9">
    <name type="scientific">Aspergillus mulundensis</name>
    <dbReference type="NCBI Taxonomy" id="1810919"/>
    <lineage>
        <taxon>Eukaryota</taxon>
        <taxon>Fungi</taxon>
        <taxon>Dikarya</taxon>
        <taxon>Ascomycota</taxon>
        <taxon>Pezizomycotina</taxon>
        <taxon>Eurotiomycetes</taxon>
        <taxon>Eurotiomycetidae</taxon>
        <taxon>Eurotiales</taxon>
        <taxon>Aspergillaceae</taxon>
        <taxon>Aspergillus</taxon>
        <taxon>Aspergillus subgen. Nidulantes</taxon>
    </lineage>
</organism>
<feature type="domain" description="Rhodopsin" evidence="7">
    <location>
        <begin position="81"/>
        <end position="319"/>
    </location>
</feature>
<accession>A0A3D8SID8</accession>
<dbReference type="AlphaFoldDB" id="A0A3D8SID8"/>
<name>A0A3D8SID8_9EURO</name>
<dbReference type="PANTHER" id="PTHR33048">
    <property type="entry name" value="PTH11-LIKE INTEGRAL MEMBRANE PROTEIN (AFU_ORTHOLOGUE AFUA_5G11245)"/>
    <property type="match status" value="1"/>
</dbReference>
<feature type="transmembrane region" description="Helical" evidence="6">
    <location>
        <begin position="259"/>
        <end position="278"/>
    </location>
</feature>
<evidence type="ECO:0000256" key="5">
    <source>
        <dbReference type="ARBA" id="ARBA00038359"/>
    </source>
</evidence>
<evidence type="ECO:0000313" key="8">
    <source>
        <dbReference type="EMBL" id="RDW86042.1"/>
    </source>
</evidence>
<keyword evidence="9" id="KW-1185">Reference proteome</keyword>
<evidence type="ECO:0000313" key="9">
    <source>
        <dbReference type="Proteomes" id="UP000256690"/>
    </source>
</evidence>
<dbReference type="EMBL" id="PVWQ01000003">
    <property type="protein sequence ID" value="RDW86042.1"/>
    <property type="molecule type" value="Genomic_DNA"/>
</dbReference>
<dbReference type="Pfam" id="PF20684">
    <property type="entry name" value="Fung_rhodopsin"/>
    <property type="match status" value="1"/>
</dbReference>
<evidence type="ECO:0000259" key="7">
    <source>
        <dbReference type="Pfam" id="PF20684"/>
    </source>
</evidence>
<feature type="transmembrane region" description="Helical" evidence="6">
    <location>
        <begin position="142"/>
        <end position="164"/>
    </location>
</feature>
<dbReference type="InterPro" id="IPR052337">
    <property type="entry name" value="SAT4-like"/>
</dbReference>
<feature type="transmembrane region" description="Helical" evidence="6">
    <location>
        <begin position="176"/>
        <end position="201"/>
    </location>
</feature>
<dbReference type="Proteomes" id="UP000256690">
    <property type="component" value="Unassembled WGS sequence"/>
</dbReference>
<dbReference type="RefSeq" id="XP_026605566.1">
    <property type="nucleotide sequence ID" value="XM_026744700.1"/>
</dbReference>
<sequence length="380" mass="41856">MPSVIVDAAPFLITHLRRHNLAGSVSTDKAMFAMHANASETPAAPPPPGTEPNYIDPPSRQTTVVIVEAIFMPLMLLAVIIRVYVRTRIINLWGWEDTTCILAACGALAHMGVIMKMLAIGMGRHLWDIPRRIFADPAHTRLISVNITYPWTVCFTKLSILLLYKRLFTVSRVRVAIWTGIAMTVVLYTTFIAIACASLVVCTGTRTSHPGVSTFCRAVHHQLALWHSAVNVLTDFYVLILPIAPLVKLQMSHGRKAAFSFVFASGLVACAASIARLVCIQQNVHSKDTLWDLAEVALYSLAEINIGIIIACVCTFPKFIEQFRGLKMAGKKVGQVVQRFSRGPWESMKSVLPRRTDRTKAGKSAPGQLGEVEAVLYVYS</sequence>
<dbReference type="GeneID" id="38113054"/>
<keyword evidence="4 6" id="KW-0472">Membrane</keyword>
<feature type="transmembrane region" description="Helical" evidence="6">
    <location>
        <begin position="97"/>
        <end position="122"/>
    </location>
</feature>
<evidence type="ECO:0000256" key="1">
    <source>
        <dbReference type="ARBA" id="ARBA00004141"/>
    </source>
</evidence>
<reference evidence="8 9" key="1">
    <citation type="journal article" date="2018" name="IMA Fungus">
        <title>IMA Genome-F 9: Draft genome sequence of Annulohypoxylon stygium, Aspergillus mulundensis, Berkeleyomyces basicola (syn. Thielaviopsis basicola), Ceratocystis smalleyi, two Cercospora beticola strains, Coleophoma cylindrospora, Fusarium fracticaudum, Phialophora cf. hyalina, and Morchella septimelata.</title>
        <authorList>
            <person name="Wingfield B.D."/>
            <person name="Bills G.F."/>
            <person name="Dong Y."/>
            <person name="Huang W."/>
            <person name="Nel W.J."/>
            <person name="Swalarsk-Parry B.S."/>
            <person name="Vaghefi N."/>
            <person name="Wilken P.M."/>
            <person name="An Z."/>
            <person name="de Beer Z.W."/>
            <person name="De Vos L."/>
            <person name="Chen L."/>
            <person name="Duong T.A."/>
            <person name="Gao Y."/>
            <person name="Hammerbacher A."/>
            <person name="Kikkert J.R."/>
            <person name="Li Y."/>
            <person name="Li H."/>
            <person name="Li K."/>
            <person name="Li Q."/>
            <person name="Liu X."/>
            <person name="Ma X."/>
            <person name="Naidoo K."/>
            <person name="Pethybridge S.J."/>
            <person name="Sun J."/>
            <person name="Steenkamp E.T."/>
            <person name="van der Nest M.A."/>
            <person name="van Wyk S."/>
            <person name="Wingfield M.J."/>
            <person name="Xiong C."/>
            <person name="Yue Q."/>
            <person name="Zhang X."/>
        </authorList>
    </citation>
    <scope>NUCLEOTIDE SEQUENCE [LARGE SCALE GENOMIC DNA]</scope>
    <source>
        <strain evidence="8 9">DSM 5745</strain>
    </source>
</reference>
<gene>
    <name evidence="8" type="ORF">DSM5745_02684</name>
</gene>
<comment type="caution">
    <text evidence="8">The sequence shown here is derived from an EMBL/GenBank/DDBJ whole genome shotgun (WGS) entry which is preliminary data.</text>
</comment>
<dbReference type="OrthoDB" id="10058185at2759"/>
<keyword evidence="2 6" id="KW-0812">Transmembrane</keyword>
<dbReference type="GO" id="GO:0016020">
    <property type="term" value="C:membrane"/>
    <property type="evidence" value="ECO:0007669"/>
    <property type="project" value="UniProtKB-SubCell"/>
</dbReference>
<comment type="subcellular location">
    <subcellularLocation>
        <location evidence="1">Membrane</location>
        <topology evidence="1">Multi-pass membrane protein</topology>
    </subcellularLocation>
</comment>
<evidence type="ECO:0000256" key="2">
    <source>
        <dbReference type="ARBA" id="ARBA00022692"/>
    </source>
</evidence>
<evidence type="ECO:0000256" key="4">
    <source>
        <dbReference type="ARBA" id="ARBA00023136"/>
    </source>
</evidence>
<keyword evidence="3 6" id="KW-1133">Transmembrane helix</keyword>
<evidence type="ECO:0000256" key="6">
    <source>
        <dbReference type="SAM" id="Phobius"/>
    </source>
</evidence>
<comment type="similarity">
    <text evidence="5">Belongs to the SAT4 family.</text>
</comment>
<feature type="transmembrane region" description="Helical" evidence="6">
    <location>
        <begin position="224"/>
        <end position="247"/>
    </location>
</feature>
<dbReference type="PANTHER" id="PTHR33048:SF158">
    <property type="entry name" value="MEMBRANE PROTEIN PTH11-LIKE, PUTATIVE-RELATED"/>
    <property type="match status" value="1"/>
</dbReference>
<protein>
    <recommendedName>
        <fullName evidence="7">Rhodopsin domain-containing protein</fullName>
    </recommendedName>
</protein>
<feature type="transmembrane region" description="Helical" evidence="6">
    <location>
        <begin position="298"/>
        <end position="320"/>
    </location>
</feature>
<feature type="transmembrane region" description="Helical" evidence="6">
    <location>
        <begin position="64"/>
        <end position="85"/>
    </location>
</feature>
<proteinExistence type="inferred from homology"/>
<evidence type="ECO:0000256" key="3">
    <source>
        <dbReference type="ARBA" id="ARBA00022989"/>
    </source>
</evidence>